<reference evidence="9" key="1">
    <citation type="submission" date="2020-05" db="EMBL/GenBank/DDBJ databases">
        <title>Phylogenomic resolution of chytrid fungi.</title>
        <authorList>
            <person name="Stajich J.E."/>
            <person name="Amses K."/>
            <person name="Simmons R."/>
            <person name="Seto K."/>
            <person name="Myers J."/>
            <person name="Bonds A."/>
            <person name="Quandt C.A."/>
            <person name="Barry K."/>
            <person name="Liu P."/>
            <person name="Grigoriev I."/>
            <person name="Longcore J.E."/>
            <person name="James T.Y."/>
        </authorList>
    </citation>
    <scope>NUCLEOTIDE SEQUENCE</scope>
    <source>
        <strain evidence="9">JEL0476</strain>
    </source>
</reference>
<keyword evidence="10" id="KW-1185">Reference proteome</keyword>
<evidence type="ECO:0000256" key="1">
    <source>
        <dbReference type="ARBA" id="ARBA00004156"/>
    </source>
</evidence>
<feature type="domain" description="Rab-GAP TBC" evidence="7">
    <location>
        <begin position="51"/>
        <end position="250"/>
    </location>
</feature>
<accession>A0AAD5U9P2</accession>
<comment type="caution">
    <text evidence="9">The sequence shown here is derived from an EMBL/GenBank/DDBJ whole genome shotgun (WGS) entry which is preliminary data.</text>
</comment>
<evidence type="ECO:0000259" key="8">
    <source>
        <dbReference type="PROSITE" id="PS51886"/>
    </source>
</evidence>
<dbReference type="SMART" id="SM00164">
    <property type="entry name" value="TBC"/>
    <property type="match status" value="1"/>
</dbReference>
<proteinExistence type="predicted"/>
<dbReference type="Pfam" id="PF00566">
    <property type="entry name" value="RabGAP-TBC"/>
    <property type="match status" value="1"/>
</dbReference>
<sequence>MPNEAWVIKEKYRSQESPIGFEKIWDSPTIQKFYKEKNPETTKLKKLVRAGIPDEIRGNVYSKLLKIDKLEDYEKNYEAGLVRTYGVRIPQNPVVPTFGGRPHRDDSALNAAGSNIVEHVLCILCNDFPNLEYCPFLPPLASLLAHHLRSPDELLGAMVSVVKSSLNKAPGQDKWTYLPTFSVIIRKDHRLMQTSFENFLQKKNSKVSKKIQEIISTEERLTERWMTDFFIPILPQELIWRILDCFILEGYKSLFRFAISLIELQQKKILMSNTKADLESCFLKTVFSEISIDKTCSIAGTYSISEKYASELTKNKIISIEDIHESSLKYQRGLPKLKDYSKVLIEMHWMVLWSWIPHRYRVDEVELIFTTSDNGYNIGTMYEMTKHKKHMILVVETMEGQIFGAFISGGWGIEENMQRGQLYCGDGETFLFTIEPYGKLYPWVAANNSDVEVTKDNSLFILATKNDLSIGGGGG</sequence>
<dbReference type="PROSITE" id="PS51886">
    <property type="entry name" value="TLDC"/>
    <property type="match status" value="1"/>
</dbReference>
<dbReference type="InterPro" id="IPR006571">
    <property type="entry name" value="TLDc_dom"/>
</dbReference>
<protein>
    <recommendedName>
        <fullName evidence="11">TLDc domain-containing protein</fullName>
    </recommendedName>
</protein>
<dbReference type="SMART" id="SM00584">
    <property type="entry name" value="TLDc"/>
    <property type="match status" value="1"/>
</dbReference>
<evidence type="ECO:0000256" key="4">
    <source>
        <dbReference type="ARBA" id="ARBA00023136"/>
    </source>
</evidence>
<evidence type="ECO:0000313" key="10">
    <source>
        <dbReference type="Proteomes" id="UP001211065"/>
    </source>
</evidence>
<evidence type="ECO:0008006" key="11">
    <source>
        <dbReference type="Google" id="ProtNLM"/>
    </source>
</evidence>
<dbReference type="AlphaFoldDB" id="A0AAD5U9P2"/>
<dbReference type="InterPro" id="IPR035969">
    <property type="entry name" value="Rab-GAP_TBC_sf"/>
</dbReference>
<name>A0AAD5U9P2_9FUNG</name>
<dbReference type="GO" id="GO:0012505">
    <property type="term" value="C:endomembrane system"/>
    <property type="evidence" value="ECO:0007669"/>
    <property type="project" value="UniProtKB-SubCell"/>
</dbReference>
<evidence type="ECO:0000313" key="9">
    <source>
        <dbReference type="EMBL" id="KAJ3225683.1"/>
    </source>
</evidence>
<dbReference type="EMBL" id="JADGJW010000055">
    <property type="protein sequence ID" value="KAJ3225683.1"/>
    <property type="molecule type" value="Genomic_DNA"/>
</dbReference>
<evidence type="ECO:0000256" key="6">
    <source>
        <dbReference type="ARBA" id="ARBA00034103"/>
    </source>
</evidence>
<keyword evidence="3" id="KW-0770">Synapse</keyword>
<dbReference type="Proteomes" id="UP001211065">
    <property type="component" value="Unassembled WGS sequence"/>
</dbReference>
<evidence type="ECO:0000256" key="3">
    <source>
        <dbReference type="ARBA" id="ARBA00023018"/>
    </source>
</evidence>
<dbReference type="Pfam" id="PF07534">
    <property type="entry name" value="TLD"/>
    <property type="match status" value="1"/>
</dbReference>
<dbReference type="Gene3D" id="1.10.472.80">
    <property type="entry name" value="Ypt/Rab-GAP domain of gyp1p, domain 3"/>
    <property type="match status" value="1"/>
</dbReference>
<evidence type="ECO:0000256" key="5">
    <source>
        <dbReference type="ARBA" id="ARBA00023329"/>
    </source>
</evidence>
<dbReference type="GO" id="GO:0030659">
    <property type="term" value="C:cytoplasmic vesicle membrane"/>
    <property type="evidence" value="ECO:0007669"/>
    <property type="project" value="UniProtKB-SubCell"/>
</dbReference>
<evidence type="ECO:0000256" key="2">
    <source>
        <dbReference type="ARBA" id="ARBA00004184"/>
    </source>
</evidence>
<dbReference type="InterPro" id="IPR000195">
    <property type="entry name" value="Rab-GAP-TBC_dom"/>
</dbReference>
<comment type="subcellular location">
    <subcellularLocation>
        <location evidence="1">Cytoplasmic vesicle membrane</location>
    </subcellularLocation>
    <subcellularLocation>
        <location evidence="2">Endomembrane system</location>
        <topology evidence="2">Peripheral membrane protein</topology>
    </subcellularLocation>
    <subcellularLocation>
        <location evidence="6">Synapse</location>
    </subcellularLocation>
</comment>
<feature type="domain" description="TLDc" evidence="8">
    <location>
        <begin position="342"/>
        <end position="475"/>
    </location>
</feature>
<dbReference type="PROSITE" id="PS50086">
    <property type="entry name" value="TBC_RABGAP"/>
    <property type="match status" value="1"/>
</dbReference>
<dbReference type="PANTHER" id="PTHR23354">
    <property type="entry name" value="NUCLEOLAR PROTEIN 7/ESTROGEN RECEPTOR COACTIVATOR-RELATED"/>
    <property type="match status" value="1"/>
</dbReference>
<gene>
    <name evidence="9" type="ORF">HK099_006404</name>
</gene>
<keyword evidence="5" id="KW-0968">Cytoplasmic vesicle</keyword>
<evidence type="ECO:0000259" key="7">
    <source>
        <dbReference type="PROSITE" id="PS50086"/>
    </source>
</evidence>
<keyword evidence="4" id="KW-0472">Membrane</keyword>
<dbReference type="SUPFAM" id="SSF47923">
    <property type="entry name" value="Ypt/Rab-GAP domain of gyp1p"/>
    <property type="match status" value="1"/>
</dbReference>
<dbReference type="PANTHER" id="PTHR23354:SF122">
    <property type="entry name" value="GTPASE-ACTIVATING PROTEIN SKYWALKER"/>
    <property type="match status" value="1"/>
</dbReference>
<organism evidence="9 10">
    <name type="scientific">Clydaea vesicula</name>
    <dbReference type="NCBI Taxonomy" id="447962"/>
    <lineage>
        <taxon>Eukaryota</taxon>
        <taxon>Fungi</taxon>
        <taxon>Fungi incertae sedis</taxon>
        <taxon>Chytridiomycota</taxon>
        <taxon>Chytridiomycota incertae sedis</taxon>
        <taxon>Chytridiomycetes</taxon>
        <taxon>Lobulomycetales</taxon>
        <taxon>Lobulomycetaceae</taxon>
        <taxon>Clydaea</taxon>
    </lineage>
</organism>